<keyword evidence="2 8" id="KW-0689">Ribosomal protein</keyword>
<dbReference type="NCBIfam" id="TIGR00012">
    <property type="entry name" value="L29"/>
    <property type="match status" value="1"/>
</dbReference>
<dbReference type="GO" id="GO:0022625">
    <property type="term" value="C:cytosolic large ribosomal subunit"/>
    <property type="evidence" value="ECO:0007669"/>
    <property type="project" value="InterPro"/>
</dbReference>
<dbReference type="Gene3D" id="6.10.250.3450">
    <property type="match status" value="1"/>
</dbReference>
<dbReference type="CDD" id="cd00427">
    <property type="entry name" value="Ribosomal_L29_HIP"/>
    <property type="match status" value="1"/>
</dbReference>
<protein>
    <submittedName>
        <fullName evidence="8">60S ribosomal protein L35</fullName>
    </submittedName>
</protein>
<gene>
    <name evidence="8" type="ORF">Tci_064379</name>
</gene>
<dbReference type="GO" id="GO:0000463">
    <property type="term" value="P:maturation of LSU-rRNA from tricistronic rRNA transcript (SSU-rRNA, 5.8S rRNA, LSU-rRNA)"/>
    <property type="evidence" value="ECO:0007669"/>
    <property type="project" value="InterPro"/>
</dbReference>
<evidence type="ECO:0000256" key="5">
    <source>
        <dbReference type="SAM" id="MobiDB-lite"/>
    </source>
</evidence>
<dbReference type="PANTHER" id="PTHR45722:SF2">
    <property type="entry name" value="LARGE RIBOSOMAL SUBUNIT PROTEIN UL29-RELATED"/>
    <property type="match status" value="1"/>
</dbReference>
<evidence type="ECO:0000256" key="3">
    <source>
        <dbReference type="ARBA" id="ARBA00023274"/>
    </source>
</evidence>
<dbReference type="EMBL" id="BKCJ010010620">
    <property type="protein sequence ID" value="GEU92401.1"/>
    <property type="molecule type" value="Genomic_DNA"/>
</dbReference>
<dbReference type="GO" id="GO:0006412">
    <property type="term" value="P:translation"/>
    <property type="evidence" value="ECO:0007669"/>
    <property type="project" value="InterPro"/>
</dbReference>
<evidence type="ECO:0000313" key="8">
    <source>
        <dbReference type="EMBL" id="GEU92401.1"/>
    </source>
</evidence>
<dbReference type="Pfam" id="PF00831">
    <property type="entry name" value="Ribosomal_L29"/>
    <property type="match status" value="1"/>
</dbReference>
<keyword evidence="6" id="KW-1133">Transmembrane helix</keyword>
<dbReference type="InterPro" id="IPR001854">
    <property type="entry name" value="Ribosomal_uL29"/>
</dbReference>
<feature type="domain" description="Reverse transcriptase Ty1/copia-type" evidence="7">
    <location>
        <begin position="1320"/>
        <end position="1487"/>
    </location>
</feature>
<comment type="caution">
    <text evidence="8">The sequence shown here is derived from an EMBL/GenBank/DDBJ whole genome shotgun (WGS) entry which is preliminary data.</text>
</comment>
<dbReference type="GO" id="GO:0003729">
    <property type="term" value="F:mRNA binding"/>
    <property type="evidence" value="ECO:0007669"/>
    <property type="project" value="TreeGrafter"/>
</dbReference>
<evidence type="ECO:0000256" key="6">
    <source>
        <dbReference type="SAM" id="Phobius"/>
    </source>
</evidence>
<dbReference type="Pfam" id="PF14223">
    <property type="entry name" value="Retrotran_gag_2"/>
    <property type="match status" value="1"/>
</dbReference>
<dbReference type="InterPro" id="IPR043502">
    <property type="entry name" value="DNA/RNA_pol_sf"/>
</dbReference>
<dbReference type="SUPFAM" id="SSF56672">
    <property type="entry name" value="DNA/RNA polymerases"/>
    <property type="match status" value="1"/>
</dbReference>
<keyword evidence="3" id="KW-0687">Ribonucleoprotein</keyword>
<proteinExistence type="inferred from homology"/>
<keyword evidence="4" id="KW-0175">Coiled coil</keyword>
<accession>A0A6L2P1L7</accession>
<feature type="transmembrane region" description="Helical" evidence="6">
    <location>
        <begin position="1513"/>
        <end position="1533"/>
    </location>
</feature>
<reference evidence="8" key="1">
    <citation type="journal article" date="2019" name="Sci. Rep.">
        <title>Draft genome of Tanacetum cinerariifolium, the natural source of mosquito coil.</title>
        <authorList>
            <person name="Yamashiro T."/>
            <person name="Shiraishi A."/>
            <person name="Satake H."/>
            <person name="Nakayama K."/>
        </authorList>
    </citation>
    <scope>NUCLEOTIDE SEQUENCE</scope>
</reference>
<dbReference type="SUPFAM" id="SSF46561">
    <property type="entry name" value="Ribosomal protein L29 (L29p)"/>
    <property type="match status" value="1"/>
</dbReference>
<dbReference type="InterPro" id="IPR036049">
    <property type="entry name" value="Ribosomal_uL29_sf"/>
</dbReference>
<dbReference type="PANTHER" id="PTHR45722">
    <property type="entry name" value="60S RIBOSOMAL PROTEIN L35"/>
    <property type="match status" value="1"/>
</dbReference>
<dbReference type="InterPro" id="IPR045059">
    <property type="entry name" value="Ribosomal_uL29_euk"/>
</dbReference>
<keyword evidence="6" id="KW-0472">Membrane</keyword>
<comment type="similarity">
    <text evidence="1">Belongs to the universal ribosomal protein uL29 family.</text>
</comment>
<dbReference type="Pfam" id="PF07727">
    <property type="entry name" value="RVT_2"/>
    <property type="match status" value="1"/>
</dbReference>
<feature type="transmembrane region" description="Helical" evidence="6">
    <location>
        <begin position="1607"/>
        <end position="1625"/>
    </location>
</feature>
<feature type="region of interest" description="Disordered" evidence="5">
    <location>
        <begin position="1155"/>
        <end position="1186"/>
    </location>
</feature>
<dbReference type="GO" id="GO:0003735">
    <property type="term" value="F:structural constituent of ribosome"/>
    <property type="evidence" value="ECO:0007669"/>
    <property type="project" value="InterPro"/>
</dbReference>
<feature type="coiled-coil region" evidence="4">
    <location>
        <begin position="811"/>
        <end position="873"/>
    </location>
</feature>
<name>A0A6L2P1L7_TANCI</name>
<sequence length="1761" mass="198573">MARIKVHELRGKSKADLFSQLKDLKAELALLRVAKVTGGAPNKLSKIKVVRTSIAQVLTVISQTQKATLREAYKNKKYMPLDLRHKKTRAIRRRLTKHQASLKTEREKKKEKYFPLRKQQPALFCSKIHKVLVLLSMKLLNMVRKRNNPFLSETDSKHCELIVEFSFTTAYRWGFLMALQAMLLFPEQISETCGVLSLAKLGAVQGNVFGIAFRNTTEDTCLQFMLGHFARECRQPRNQDSRNRNQDSSRRTVNVEETFSKAMVAIDGAGFDWSYMADDEVPTNMALMDFSDSESLDKLIRSQIPDKSRKGVGFVSYNAVPPLHTGLFSPQKFDLSNSGLEEFKQPKFEGYGPKTGYSVSEDISNEVNKHPDVSLVKELVSDDKLEKKIVFPTVAKIEFVKPKQQKNQLGNQLILTMCRLAAITIKGKGWHMTGNMSYLSEYEEIDSGYVAFGGDPKGGKIIGKDKTSTDTECVVLPPDFKLLDESQVLLRVPRKNNMYNVDLKNVAPQEVFFLFIDDKFEEWVWSCELTSFWPAAATFGIPASLSVLAVLKPERLKADIARMYEEASKVESCPSEIILDDLLALDSIEVILNGDSPPPTRIVNGAVQIVAPTTAEQRLAKKNELKARGTLLMALLDKHQLKFNIHKDAKSLIEAIEKRFGESHDQIHDRLQKLISQLEILGEAISQEDINLKFLRSLPSEWKTHTSIWRNKADLKEQSLDDFFNNLKIYEAEFKVTATLSIFVASSETTVSTLPTVDSISDAVIYSFFAIGGYDWSFQADKEPTNYALMAYASSVSSSSSGSDNESQLDVLSYKTDLESLEARLVVYQKNETVFQKDIKLLELDVMLKDNALEKLRKKFKKAKKERNDLKLTLDKFLTSSKNLKLHSHESDNRVSKNPENDMYKTSEGYHAVPPPYTGTFMPLNLICLNHLIKDCDCYEKQMVQKPVWNSAIRVNHLNSVRMTHPHLHRNVVPTTVLTKSRFMSLNAARPVHTAVPQSTVKSSRAVKQVVNKEHSPIRRPINQRTATKNSNFNKKVTTIKVNKGNPQQALKDKGVIDNGYLRHMTGNISFLSNFKEIDRGYVAFGGNPKGGTQNNDNAGIKENLDAGKVRKETVSAQQYVVLPLWSTGSQDPQNTADDVADAAFDVKENENDVYVFANGSDKSDNKKHDEKDKRDDKGKSPVNAVSAPVNAVRPNLTNSTNSFNTASPFVNVVSPNFGIAGKSSFVDPSKYHDDSDIPELEGIVYSDDEEDVGAEADLSNLETNIHVSLIPTTRVHKDHLVSQIIGDLTSPPQTRSMTRMVKEQGGLHQINDEDFHTCFMVYQMDVKSAFLYGTIKEEVYVCQPLGFKDPDCPAKVYKVVKALYGLHQAPRALYETLANYLVENGFQREKIDQTLFIKKQKGYILLVQVYVDDIIFGSTNKEMCKGFEKLIKDKFQMSSMGELIFFLGLQVKQKDDGIFISQDKYVAEILRKFGFTYVKSARTPIEIKKPLLKDPDGEDVDVHIYRHFITTVSYALILFGLLTVAAVNLMLLGHKLMLSRATATVKKINDIVQLRTLIDGKKVVVSECIIRRDLHLDDADGVECLPNEEIFEELARMGYENAKRTAWNKFSCSMASAIIFLAIGRNFKFSKYIFDSMVRNVDSPSKFLMYPHFLQVVMDNQVDDMTTHNTRGKIEAIDANEGITLVDVEKDEEGVSAAEATVFDDEDLSMTMAQTVIKLKAEKAKLLDEQIAQRLHDEEVQKAAARDKQEKADMERALEL</sequence>
<organism evidence="8">
    <name type="scientific">Tanacetum cinerariifolium</name>
    <name type="common">Dalmatian daisy</name>
    <name type="synonym">Chrysanthemum cinerariifolium</name>
    <dbReference type="NCBI Taxonomy" id="118510"/>
    <lineage>
        <taxon>Eukaryota</taxon>
        <taxon>Viridiplantae</taxon>
        <taxon>Streptophyta</taxon>
        <taxon>Embryophyta</taxon>
        <taxon>Tracheophyta</taxon>
        <taxon>Spermatophyta</taxon>
        <taxon>Magnoliopsida</taxon>
        <taxon>eudicotyledons</taxon>
        <taxon>Gunneridae</taxon>
        <taxon>Pentapetalae</taxon>
        <taxon>asterids</taxon>
        <taxon>campanulids</taxon>
        <taxon>Asterales</taxon>
        <taxon>Asteraceae</taxon>
        <taxon>Asteroideae</taxon>
        <taxon>Anthemideae</taxon>
        <taxon>Anthemidinae</taxon>
        <taxon>Tanacetum</taxon>
    </lineage>
</organism>
<evidence type="ECO:0000259" key="7">
    <source>
        <dbReference type="Pfam" id="PF07727"/>
    </source>
</evidence>
<evidence type="ECO:0000256" key="4">
    <source>
        <dbReference type="SAM" id="Coils"/>
    </source>
</evidence>
<evidence type="ECO:0000256" key="1">
    <source>
        <dbReference type="ARBA" id="ARBA00009254"/>
    </source>
</evidence>
<feature type="compositionally biased region" description="Basic and acidic residues" evidence="5">
    <location>
        <begin position="1162"/>
        <end position="1180"/>
    </location>
</feature>
<dbReference type="Gene3D" id="1.10.287.310">
    <property type="match status" value="1"/>
</dbReference>
<dbReference type="InterPro" id="IPR013103">
    <property type="entry name" value="RVT_2"/>
</dbReference>
<keyword evidence="6" id="KW-0812">Transmembrane</keyword>
<dbReference type="FunFam" id="1.10.287.310:FF:000002">
    <property type="entry name" value="60S ribosomal protein L35"/>
    <property type="match status" value="1"/>
</dbReference>
<evidence type="ECO:0000256" key="2">
    <source>
        <dbReference type="ARBA" id="ARBA00022980"/>
    </source>
</evidence>
<dbReference type="HAMAP" id="MF_00374">
    <property type="entry name" value="Ribosomal_uL29"/>
    <property type="match status" value="1"/>
</dbReference>
<dbReference type="FunFam" id="6.10.250.3450:FF:000001">
    <property type="entry name" value="60S ribosomal protein L35"/>
    <property type="match status" value="1"/>
</dbReference>